<dbReference type="RefSeq" id="WP_091413935.1">
    <property type="nucleotide sequence ID" value="NZ_LT629749.1"/>
</dbReference>
<dbReference type="Gene3D" id="3.40.50.720">
    <property type="entry name" value="NAD(P)-binding Rossmann-like Domain"/>
    <property type="match status" value="1"/>
</dbReference>
<keyword evidence="13" id="KW-1185">Reference proteome</keyword>
<dbReference type="InterPro" id="IPR023753">
    <property type="entry name" value="FAD/NAD-binding_dom"/>
</dbReference>
<dbReference type="PRINTS" id="PR00419">
    <property type="entry name" value="ADXRDTASE"/>
</dbReference>
<evidence type="ECO:0000256" key="5">
    <source>
        <dbReference type="ARBA" id="ARBA00022827"/>
    </source>
</evidence>
<dbReference type="InterPro" id="IPR021163">
    <property type="entry name" value="Ferredox_Rdtase_adrenod"/>
</dbReference>
<dbReference type="Gene3D" id="3.50.50.60">
    <property type="entry name" value="FAD/NAD(P)-binding domain"/>
    <property type="match status" value="1"/>
</dbReference>
<dbReference type="GO" id="GO:0004324">
    <property type="term" value="F:ferredoxin-NADP+ reductase activity"/>
    <property type="evidence" value="ECO:0007669"/>
    <property type="project" value="UniProtKB-EC"/>
</dbReference>
<feature type="binding site" evidence="10">
    <location>
        <position position="234"/>
    </location>
    <ligand>
        <name>NADP(+)</name>
        <dbReference type="ChEBI" id="CHEBI:58349"/>
    </ligand>
</feature>
<protein>
    <recommendedName>
        <fullName evidence="3">ferredoxin--NADP(+) reductase</fullName>
        <ecNumber evidence="3">1.18.1.2</ecNumber>
    </recommendedName>
</protein>
<evidence type="ECO:0000256" key="3">
    <source>
        <dbReference type="ARBA" id="ARBA00013223"/>
    </source>
</evidence>
<evidence type="ECO:0000256" key="7">
    <source>
        <dbReference type="ARBA" id="ARBA00023002"/>
    </source>
</evidence>
<sequence>MSVDSPARTPLVVAVIGAGPSGIYAAEALTAQSAVPVEVVVLDRLPVPFGLVRYGVAPDHHSIRSIRNTLERTLERPGVAFYGDVTIGRDVTVEELRGAVDVVLYAYGAGSDRRLGIPGEDLPGSLGAPEFVNWYCGHPDVHPDAHTEADPGGTADADPGAQIARLVRESRTAVVVGVGNVALDVARVLVKSADELADTDMAEEVLASLAGKRVDTVHVLGRRGPAYTAFTTKELRELGQLPDLDLVVSAEDLEFDASSLAVVGQDKVAARNVAVMREWAARPPTGASRRIVLHFWTRPTRVLGEDHVTGVELERTVIGSDGYVDGTGELSTVEADLVVRSVGYRGVALPGVPYDASTGRVPHAEGRVIRDDGFSPDEYVTGWIKRGPTGVIGTNKSDAVETVASLLTDVDAGRVVPRGRSGALDRLLVGRGLHALDLPAWHRIDAAEVALGTSHGRLRTTLAHRVELLAAARHPGDDPA</sequence>
<evidence type="ECO:0000256" key="9">
    <source>
        <dbReference type="PIRSR" id="PIRSR000362-1"/>
    </source>
</evidence>
<feature type="domain" description="FAD/NAD(P)-binding" evidence="11">
    <location>
        <begin position="13"/>
        <end position="206"/>
    </location>
</feature>
<proteinExistence type="inferred from homology"/>
<dbReference type="STRING" id="546871.SAMN04488543_3088"/>
<dbReference type="EC" id="1.18.1.2" evidence="3"/>
<dbReference type="PIRSF" id="PIRSF000362">
    <property type="entry name" value="FNR"/>
    <property type="match status" value="1"/>
</dbReference>
<keyword evidence="6 10" id="KW-0521">NADP</keyword>
<reference evidence="12 13" key="1">
    <citation type="submission" date="2016-10" db="EMBL/GenBank/DDBJ databases">
        <authorList>
            <person name="de Groot N.N."/>
        </authorList>
    </citation>
    <scope>NUCLEOTIDE SEQUENCE [LARGE SCALE GENOMIC DNA]</scope>
    <source>
        <strain evidence="12 13">DSM 21741</strain>
    </source>
</reference>
<dbReference type="OrthoDB" id="289202at2"/>
<evidence type="ECO:0000313" key="13">
    <source>
        <dbReference type="Proteomes" id="UP000199092"/>
    </source>
</evidence>
<name>A0A1H1XS90_9ACTN</name>
<accession>A0A1H1XS90</accession>
<evidence type="ECO:0000256" key="2">
    <source>
        <dbReference type="ARBA" id="ARBA00008312"/>
    </source>
</evidence>
<feature type="binding site" evidence="9">
    <location>
        <position position="383"/>
    </location>
    <ligand>
        <name>FAD</name>
        <dbReference type="ChEBI" id="CHEBI:57692"/>
    </ligand>
</feature>
<dbReference type="EMBL" id="LT629749">
    <property type="protein sequence ID" value="SDT12124.1"/>
    <property type="molecule type" value="Genomic_DNA"/>
</dbReference>
<organism evidence="12 13">
    <name type="scientific">Friedmanniella luteola</name>
    <dbReference type="NCBI Taxonomy" id="546871"/>
    <lineage>
        <taxon>Bacteria</taxon>
        <taxon>Bacillati</taxon>
        <taxon>Actinomycetota</taxon>
        <taxon>Actinomycetes</taxon>
        <taxon>Propionibacteriales</taxon>
        <taxon>Nocardioidaceae</taxon>
        <taxon>Friedmanniella</taxon>
    </lineage>
</organism>
<evidence type="ECO:0000259" key="11">
    <source>
        <dbReference type="Pfam" id="PF07992"/>
    </source>
</evidence>
<feature type="binding site" evidence="10">
    <location>
        <position position="390"/>
    </location>
    <ligand>
        <name>NADP(+)</name>
        <dbReference type="ChEBI" id="CHEBI:58349"/>
    </ligand>
</feature>
<dbReference type="InterPro" id="IPR036188">
    <property type="entry name" value="FAD/NAD-bd_sf"/>
</dbReference>
<dbReference type="Pfam" id="PF07992">
    <property type="entry name" value="Pyr_redox_2"/>
    <property type="match status" value="1"/>
</dbReference>
<evidence type="ECO:0000256" key="6">
    <source>
        <dbReference type="ARBA" id="ARBA00022857"/>
    </source>
</evidence>
<evidence type="ECO:0000313" key="12">
    <source>
        <dbReference type="EMBL" id="SDT12124.1"/>
    </source>
</evidence>
<feature type="binding site" evidence="9">
    <location>
        <position position="87"/>
    </location>
    <ligand>
        <name>FAD</name>
        <dbReference type="ChEBI" id="CHEBI:57692"/>
    </ligand>
</feature>
<comment type="cofactor">
    <cofactor evidence="1 9">
        <name>FAD</name>
        <dbReference type="ChEBI" id="CHEBI:57692"/>
    </cofactor>
</comment>
<comment type="catalytic activity">
    <reaction evidence="8">
        <text>2 reduced [2Fe-2S]-[ferredoxin] + NADP(+) + H(+) = 2 oxidized [2Fe-2S]-[ferredoxin] + NADPH</text>
        <dbReference type="Rhea" id="RHEA:20125"/>
        <dbReference type="Rhea" id="RHEA-COMP:10000"/>
        <dbReference type="Rhea" id="RHEA-COMP:10001"/>
        <dbReference type="ChEBI" id="CHEBI:15378"/>
        <dbReference type="ChEBI" id="CHEBI:33737"/>
        <dbReference type="ChEBI" id="CHEBI:33738"/>
        <dbReference type="ChEBI" id="CHEBI:57783"/>
        <dbReference type="ChEBI" id="CHEBI:58349"/>
        <dbReference type="EC" id="1.18.1.2"/>
    </reaction>
</comment>
<feature type="binding site" evidence="9">
    <location>
        <position position="51"/>
    </location>
    <ligand>
        <name>FAD</name>
        <dbReference type="ChEBI" id="CHEBI:57692"/>
    </ligand>
</feature>
<gene>
    <name evidence="12" type="ORF">SAMN04488543_3088</name>
</gene>
<feature type="binding site" evidence="10">
    <location>
        <begin position="222"/>
        <end position="223"/>
    </location>
    <ligand>
        <name>NADP(+)</name>
        <dbReference type="ChEBI" id="CHEBI:58349"/>
    </ligand>
</feature>
<evidence type="ECO:0000256" key="4">
    <source>
        <dbReference type="ARBA" id="ARBA00022630"/>
    </source>
</evidence>
<keyword evidence="5 9" id="KW-0274">FAD</keyword>
<dbReference type="Proteomes" id="UP000199092">
    <property type="component" value="Chromosome I"/>
</dbReference>
<dbReference type="InterPro" id="IPR055275">
    <property type="entry name" value="Ferredox_Rdtase"/>
</dbReference>
<evidence type="ECO:0000256" key="10">
    <source>
        <dbReference type="PIRSR" id="PIRSR000362-2"/>
    </source>
</evidence>
<feature type="binding site" evidence="9">
    <location>
        <position position="21"/>
    </location>
    <ligand>
        <name>FAD</name>
        <dbReference type="ChEBI" id="CHEBI:57692"/>
    </ligand>
</feature>
<evidence type="ECO:0000256" key="8">
    <source>
        <dbReference type="ARBA" id="ARBA00047776"/>
    </source>
</evidence>
<dbReference type="PANTHER" id="PTHR48467:SF1">
    <property type="entry name" value="GLUTAMATE SYNTHASE 1 [NADH], CHLOROPLASTIC-LIKE"/>
    <property type="match status" value="1"/>
</dbReference>
<evidence type="ECO:0000256" key="1">
    <source>
        <dbReference type="ARBA" id="ARBA00001974"/>
    </source>
</evidence>
<comment type="similarity">
    <text evidence="2">Belongs to the ferredoxin--NADP reductase type 1 family.</text>
</comment>
<keyword evidence="7" id="KW-0560">Oxidoreductase</keyword>
<keyword evidence="4" id="KW-0285">Flavoprotein</keyword>
<feature type="binding site" evidence="9">
    <location>
        <begin position="390"/>
        <end position="392"/>
    </location>
    <ligand>
        <name>FAD</name>
        <dbReference type="ChEBI" id="CHEBI:57692"/>
    </ligand>
</feature>
<dbReference type="SUPFAM" id="SSF51971">
    <property type="entry name" value="Nucleotide-binding domain"/>
    <property type="match status" value="2"/>
</dbReference>
<dbReference type="AlphaFoldDB" id="A0A1H1XS90"/>
<dbReference type="PANTHER" id="PTHR48467">
    <property type="entry name" value="GLUTAMATE SYNTHASE 1 [NADH], CHLOROPLASTIC-LIKE"/>
    <property type="match status" value="1"/>
</dbReference>